<sequence length="262" mass="30460">MSKFEDLFNKKKEAAPVLDLSKSTAMTKDEFKKLMEKVPDFKIKPVKVRPEEIKIKEKECKEFKLTKKELRCLKNSQGERERIYAYMDPIPVEMRSIVIMEICAVPIDWKMLTTLRPKLKADEDYFDRLIEMGKLQIKTESIDKKVNAPQNTMRKFKNKAGVIETRIMTCAECGEEFCLGNTCGEFNYDLFARQPIKKSEKKAPEHSSNKSTTSIIAKLMGTDKEKEKSKKSSSDKMIRARRPRRKKSPVKRKDTTESNTKK</sequence>
<reference evidence="2" key="1">
    <citation type="submission" date="2021-03" db="EMBL/GenBank/DDBJ databases">
        <title>Chromosome level genome of the anhydrobiotic midge Polypedilum vanderplanki.</title>
        <authorList>
            <person name="Yoshida Y."/>
            <person name="Kikawada T."/>
            <person name="Gusev O."/>
        </authorList>
    </citation>
    <scope>NUCLEOTIDE SEQUENCE</scope>
    <source>
        <strain evidence="2">NIAS01</strain>
        <tissue evidence="2">Whole body or cell culture</tissue>
    </source>
</reference>
<protein>
    <submittedName>
        <fullName evidence="2">Uncharacterized protein</fullName>
    </submittedName>
</protein>
<feature type="compositionally biased region" description="Basic and acidic residues" evidence="1">
    <location>
        <begin position="251"/>
        <end position="262"/>
    </location>
</feature>
<feature type="compositionally biased region" description="Basic and acidic residues" evidence="1">
    <location>
        <begin position="199"/>
        <end position="208"/>
    </location>
</feature>
<dbReference type="Proteomes" id="UP001107558">
    <property type="component" value="Chromosome 2"/>
</dbReference>
<dbReference type="OrthoDB" id="8250201at2759"/>
<evidence type="ECO:0000313" key="3">
    <source>
        <dbReference type="Proteomes" id="UP001107558"/>
    </source>
</evidence>
<comment type="caution">
    <text evidence="2">The sequence shown here is derived from an EMBL/GenBank/DDBJ whole genome shotgun (WGS) entry which is preliminary data.</text>
</comment>
<proteinExistence type="predicted"/>
<evidence type="ECO:0000313" key="2">
    <source>
        <dbReference type="EMBL" id="KAG5679024.1"/>
    </source>
</evidence>
<feature type="region of interest" description="Disordered" evidence="1">
    <location>
        <begin position="199"/>
        <end position="262"/>
    </location>
</feature>
<organism evidence="2 3">
    <name type="scientific">Polypedilum vanderplanki</name>
    <name type="common">Sleeping chironomid midge</name>
    <dbReference type="NCBI Taxonomy" id="319348"/>
    <lineage>
        <taxon>Eukaryota</taxon>
        <taxon>Metazoa</taxon>
        <taxon>Ecdysozoa</taxon>
        <taxon>Arthropoda</taxon>
        <taxon>Hexapoda</taxon>
        <taxon>Insecta</taxon>
        <taxon>Pterygota</taxon>
        <taxon>Neoptera</taxon>
        <taxon>Endopterygota</taxon>
        <taxon>Diptera</taxon>
        <taxon>Nematocera</taxon>
        <taxon>Chironomoidea</taxon>
        <taxon>Chironomidae</taxon>
        <taxon>Chironominae</taxon>
        <taxon>Polypedilum</taxon>
        <taxon>Polypedilum</taxon>
    </lineage>
</organism>
<name>A0A9J6CAW0_POLVA</name>
<dbReference type="AlphaFoldDB" id="A0A9J6CAW0"/>
<feature type="compositionally biased region" description="Basic and acidic residues" evidence="1">
    <location>
        <begin position="221"/>
        <end position="238"/>
    </location>
</feature>
<dbReference type="EMBL" id="JADBJN010000002">
    <property type="protein sequence ID" value="KAG5679024.1"/>
    <property type="molecule type" value="Genomic_DNA"/>
</dbReference>
<accession>A0A9J6CAW0</accession>
<gene>
    <name evidence="2" type="ORF">PVAND_008626</name>
</gene>
<keyword evidence="3" id="KW-1185">Reference proteome</keyword>
<evidence type="ECO:0000256" key="1">
    <source>
        <dbReference type="SAM" id="MobiDB-lite"/>
    </source>
</evidence>
<feature type="compositionally biased region" description="Basic residues" evidence="1">
    <location>
        <begin position="239"/>
        <end position="250"/>
    </location>
</feature>